<evidence type="ECO:0000313" key="1">
    <source>
        <dbReference type="EMBL" id="SPT55338.1"/>
    </source>
</evidence>
<sequence length="496" mass="54379">MKRRPRRRYRAIRRVPQAYPGLYLRLKVAPVIPALAATVAVGAVAEIPTLPQDVRDRARSLSDDMGTTISEKSQRIFFDTPGLDTLLIRSLSHVARRTAIVGRAWARTVVAVGADKDGRMARMLPLIPKRGYDALMTGMLTVGTAVGALRGGEVHVALLRDSDADPAVQDPLPGHPEAQIRRVDAPELLSDMCADIDELYWSRTIGPAVKITRVGEGDARRWLLSLVGTESMTWRSTNNPADAETNIRLMLGLESAMSVGVVQALHDAMERDGVPAERWPSEPVLICGHSQGGIVAAALASVPAREAGVNVAGILSTGGPNRRIRVRPEVVTVAVYHDQDVMPSLDGSPDRAPDRRVTVGRSLVRPRTRPLYYAHSSSTYTETVRLLERKVRVTPWGRLASSMAALQDFLPTPGEATRVMHYEIWQDILTPTPEGTWDTVAALERGGTYDAVTYPIDYARTAPRLPRVARARRRSALPALRARVFSAFSALRKDRS</sequence>
<dbReference type="SUPFAM" id="SSF53474">
    <property type="entry name" value="alpha/beta-Hydrolases"/>
    <property type="match status" value="2"/>
</dbReference>
<dbReference type="EMBL" id="UAPR01000002">
    <property type="protein sequence ID" value="SPT55338.1"/>
    <property type="molecule type" value="Genomic_DNA"/>
</dbReference>
<name>A0A2X0UDW6_9ACTO</name>
<evidence type="ECO:0000313" key="2">
    <source>
        <dbReference type="Proteomes" id="UP000250192"/>
    </source>
</evidence>
<protein>
    <recommendedName>
        <fullName evidence="3">Alpha/beta hydrolase</fullName>
    </recommendedName>
</protein>
<accession>A0A2X0UDW6</accession>
<gene>
    <name evidence="1" type="ORF">NCTC9935_00836</name>
</gene>
<keyword evidence="2" id="KW-1185">Reference proteome</keyword>
<dbReference type="RefSeq" id="WP_111823368.1">
    <property type="nucleotide sequence ID" value="NZ_CBDERX010000071.1"/>
</dbReference>
<dbReference type="STRING" id="1660.APY09_02260"/>
<reference evidence="1 2" key="1">
    <citation type="submission" date="2018-06" db="EMBL/GenBank/DDBJ databases">
        <authorList>
            <consortium name="Pathogen Informatics"/>
            <person name="Doyle S."/>
        </authorList>
    </citation>
    <scope>NUCLEOTIDE SEQUENCE [LARGE SCALE GENOMIC DNA]</scope>
    <source>
        <strain evidence="1 2">NCTC9935</strain>
    </source>
</reference>
<dbReference type="GeneID" id="93758301"/>
<dbReference type="InterPro" id="IPR029058">
    <property type="entry name" value="AB_hydrolase_fold"/>
</dbReference>
<evidence type="ECO:0008006" key="3">
    <source>
        <dbReference type="Google" id="ProtNLM"/>
    </source>
</evidence>
<organism evidence="1 2">
    <name type="scientific">Schaalia odontolytica</name>
    <dbReference type="NCBI Taxonomy" id="1660"/>
    <lineage>
        <taxon>Bacteria</taxon>
        <taxon>Bacillati</taxon>
        <taxon>Actinomycetota</taxon>
        <taxon>Actinomycetes</taxon>
        <taxon>Actinomycetales</taxon>
        <taxon>Actinomycetaceae</taxon>
        <taxon>Schaalia</taxon>
    </lineage>
</organism>
<dbReference type="Gene3D" id="3.40.50.1820">
    <property type="entry name" value="alpha/beta hydrolase"/>
    <property type="match status" value="1"/>
</dbReference>
<dbReference type="Proteomes" id="UP000250192">
    <property type="component" value="Unassembled WGS sequence"/>
</dbReference>
<dbReference type="AlphaFoldDB" id="A0A2X0UDW6"/>
<dbReference type="OrthoDB" id="5095936at2"/>
<proteinExistence type="predicted"/>